<dbReference type="EMBL" id="JAUOPB010000001">
    <property type="protein sequence ID" value="MDO6421327.1"/>
    <property type="molecule type" value="Genomic_DNA"/>
</dbReference>
<dbReference type="PANTHER" id="PTHR46523:SF1">
    <property type="entry name" value="DCTP PYROPHOSPHATASE 1"/>
    <property type="match status" value="1"/>
</dbReference>
<comment type="caution">
    <text evidence="1">The sequence shown here is derived from an EMBL/GenBank/DDBJ whole genome shotgun (WGS) entry which is preliminary data.</text>
</comment>
<gene>
    <name evidence="1" type="ORF">Q4521_02470</name>
</gene>
<dbReference type="Pfam" id="PF12643">
    <property type="entry name" value="MazG-like"/>
    <property type="match status" value="1"/>
</dbReference>
<reference evidence="1" key="1">
    <citation type="submission" date="2023-07" db="EMBL/GenBank/DDBJ databases">
        <title>Genome content predicts the carbon catabolic preferences of heterotrophic bacteria.</title>
        <authorList>
            <person name="Gralka M."/>
        </authorList>
    </citation>
    <scope>NUCLEOTIDE SEQUENCE</scope>
    <source>
        <strain evidence="1">I3M17_2</strain>
    </source>
</reference>
<dbReference type="Proteomes" id="UP001169760">
    <property type="component" value="Unassembled WGS sequence"/>
</dbReference>
<proteinExistence type="predicted"/>
<sequence>MNISHILEAFYAIADKEGWHAHHTPKNLAAAISVESAELLEQFMWLEDGNELTETQKQAVGQEIADVAMYLVVLCDKLGLSIDEVIANKLALNAQRHTKTTK</sequence>
<name>A0AAW7X3A8_9GAMM</name>
<evidence type="ECO:0000313" key="1">
    <source>
        <dbReference type="EMBL" id="MDO6421327.1"/>
    </source>
</evidence>
<dbReference type="GO" id="GO:0047429">
    <property type="term" value="F:nucleoside triphosphate diphosphatase activity"/>
    <property type="evidence" value="ECO:0007669"/>
    <property type="project" value="InterPro"/>
</dbReference>
<accession>A0AAW7X3A8</accession>
<dbReference type="RefSeq" id="WP_216063956.1">
    <property type="nucleotide sequence ID" value="NZ_JAHKPP010000027.1"/>
</dbReference>
<dbReference type="InterPro" id="IPR052555">
    <property type="entry name" value="dCTP_Pyrophosphatase"/>
</dbReference>
<dbReference type="InterPro" id="IPR025984">
    <property type="entry name" value="DCTPP"/>
</dbReference>
<dbReference type="PIRSF" id="PIRSF029826">
    <property type="entry name" value="UCP029826_pph"/>
    <property type="match status" value="1"/>
</dbReference>
<protein>
    <submittedName>
        <fullName evidence="1">Nucleotide pyrophosphohydrolase</fullName>
    </submittedName>
</protein>
<dbReference type="CDD" id="cd11537">
    <property type="entry name" value="NTP-PPase_RS21-C6_like"/>
    <property type="match status" value="1"/>
</dbReference>
<organism evidence="1 2">
    <name type="scientific">Saccharophagus degradans</name>
    <dbReference type="NCBI Taxonomy" id="86304"/>
    <lineage>
        <taxon>Bacteria</taxon>
        <taxon>Pseudomonadati</taxon>
        <taxon>Pseudomonadota</taxon>
        <taxon>Gammaproteobacteria</taxon>
        <taxon>Cellvibrionales</taxon>
        <taxon>Cellvibrionaceae</taxon>
        <taxon>Saccharophagus</taxon>
    </lineage>
</organism>
<dbReference type="PANTHER" id="PTHR46523">
    <property type="entry name" value="DCTP PYROPHOSPHATASE 1"/>
    <property type="match status" value="1"/>
</dbReference>
<dbReference type="GO" id="GO:0009143">
    <property type="term" value="P:nucleoside triphosphate catabolic process"/>
    <property type="evidence" value="ECO:0007669"/>
    <property type="project" value="InterPro"/>
</dbReference>
<evidence type="ECO:0000313" key="2">
    <source>
        <dbReference type="Proteomes" id="UP001169760"/>
    </source>
</evidence>
<dbReference type="AlphaFoldDB" id="A0AAW7X3A8"/>